<organism evidence="3 4">
    <name type="scientific">Emticicia oligotrophica (strain DSM 17448 / CIP 109782 / MTCC 6937 / GPTSA100-15)</name>
    <dbReference type="NCBI Taxonomy" id="929562"/>
    <lineage>
        <taxon>Bacteria</taxon>
        <taxon>Pseudomonadati</taxon>
        <taxon>Bacteroidota</taxon>
        <taxon>Cytophagia</taxon>
        <taxon>Cytophagales</taxon>
        <taxon>Leadbetterellaceae</taxon>
        <taxon>Emticicia</taxon>
    </lineage>
</organism>
<dbReference type="InterPro" id="IPR015797">
    <property type="entry name" value="NUDIX_hydrolase-like_dom_sf"/>
</dbReference>
<evidence type="ECO:0000313" key="3">
    <source>
        <dbReference type="EMBL" id="AFK01501.1"/>
    </source>
</evidence>
<feature type="domain" description="Nudix hydrolase" evidence="2">
    <location>
        <begin position="93"/>
        <end position="222"/>
    </location>
</feature>
<dbReference type="CDD" id="cd03673">
    <property type="entry name" value="NUDIX_Ap6A_hydrolase"/>
    <property type="match status" value="1"/>
</dbReference>
<dbReference type="InterPro" id="IPR051325">
    <property type="entry name" value="Nudix_hydrolase_domain"/>
</dbReference>
<keyword evidence="4" id="KW-1185">Reference proteome</keyword>
<dbReference type="GO" id="GO:0016787">
    <property type="term" value="F:hydrolase activity"/>
    <property type="evidence" value="ECO:0007669"/>
    <property type="project" value="UniProtKB-KW"/>
</dbReference>
<gene>
    <name evidence="3" type="ordered locus">Emtol_0347</name>
</gene>
<name>A0ABN4ADE1_EMTOG</name>
<proteinExistence type="predicted"/>
<dbReference type="SUPFAM" id="SSF55811">
    <property type="entry name" value="Nudix"/>
    <property type="match status" value="1"/>
</dbReference>
<dbReference type="PROSITE" id="PS51462">
    <property type="entry name" value="NUDIX"/>
    <property type="match status" value="1"/>
</dbReference>
<dbReference type="InterPro" id="IPR000086">
    <property type="entry name" value="NUDIX_hydrolase_dom"/>
</dbReference>
<protein>
    <submittedName>
        <fullName evidence="3">NUDIX hydrolase</fullName>
    </submittedName>
</protein>
<dbReference type="PROSITE" id="PS00893">
    <property type="entry name" value="NUDIX_BOX"/>
    <property type="match status" value="1"/>
</dbReference>
<evidence type="ECO:0000313" key="4">
    <source>
        <dbReference type="Proteomes" id="UP000002875"/>
    </source>
</evidence>
<keyword evidence="1 3" id="KW-0378">Hydrolase</keyword>
<dbReference type="InterPro" id="IPR020084">
    <property type="entry name" value="NUDIX_hydrolase_CS"/>
</dbReference>
<evidence type="ECO:0000256" key="1">
    <source>
        <dbReference type="ARBA" id="ARBA00022801"/>
    </source>
</evidence>
<evidence type="ECO:0000259" key="2">
    <source>
        <dbReference type="PROSITE" id="PS51462"/>
    </source>
</evidence>
<dbReference type="PANTHER" id="PTHR21340:SF0">
    <property type="entry name" value="BIS(5'-NUCLEOSYL)-TETRAPHOSPHATASE [ASYMMETRICAL]"/>
    <property type="match status" value="1"/>
</dbReference>
<dbReference type="Gene3D" id="3.90.79.10">
    <property type="entry name" value="Nucleoside Triphosphate Pyrophosphohydrolase"/>
    <property type="match status" value="1"/>
</dbReference>
<dbReference type="Proteomes" id="UP000002875">
    <property type="component" value="Chromosome"/>
</dbReference>
<accession>A0ABN4ADE1</accession>
<dbReference type="EMBL" id="CP002961">
    <property type="protein sequence ID" value="AFK01501.1"/>
    <property type="molecule type" value="Genomic_DNA"/>
</dbReference>
<dbReference type="RefSeq" id="WP_015027205.1">
    <property type="nucleotide sequence ID" value="NC_018748.1"/>
</dbReference>
<sequence>MVIFIDDKLIRIVSNSKLKRLHGNDYDVMLDARLEMLNLKKLHGHVVILNANEATIDKFFKIIQQTKEVGYQSVTFVVDNKESTERQIRGFYKVVKAAGGVVFNEDDKILMMFRLGKWDLPKGKRDDGEKSKQTAVREVEEECGIQVKLGEKICTTWHTYTMGNNKILKRTKWYRMHCSDDSKMQPQTEEGIERLEWMGSKEVQKALLNSYSSIRFVVDQLGNKNETDSE</sequence>
<dbReference type="Pfam" id="PF00293">
    <property type="entry name" value="NUDIX"/>
    <property type="match status" value="1"/>
</dbReference>
<reference evidence="3 4" key="1">
    <citation type="submission" date="2011-07" db="EMBL/GenBank/DDBJ databases">
        <title>The complete genome of chromosome of Emticicia oligotrophica DSM 17448.</title>
        <authorList>
            <consortium name="US DOE Joint Genome Institute (JGI-PGF)"/>
            <person name="Lucas S."/>
            <person name="Han J."/>
            <person name="Lapidus A."/>
            <person name="Bruce D."/>
            <person name="Goodwin L."/>
            <person name="Pitluck S."/>
            <person name="Peters L."/>
            <person name="Kyrpides N."/>
            <person name="Mavromatis K."/>
            <person name="Ivanova N."/>
            <person name="Ovchinnikova G."/>
            <person name="Teshima H."/>
            <person name="Detter J.C."/>
            <person name="Tapia R."/>
            <person name="Han C."/>
            <person name="Land M."/>
            <person name="Hauser L."/>
            <person name="Markowitz V."/>
            <person name="Cheng J.-F."/>
            <person name="Hugenholtz P."/>
            <person name="Woyke T."/>
            <person name="Wu D."/>
            <person name="Tindall B."/>
            <person name="Pomrenke H."/>
            <person name="Brambilla E."/>
            <person name="Klenk H.-P."/>
            <person name="Eisen J.A."/>
        </authorList>
    </citation>
    <scope>NUCLEOTIDE SEQUENCE [LARGE SCALE GENOMIC DNA]</scope>
    <source>
        <strain evidence="3 4">DSM 17448</strain>
    </source>
</reference>
<dbReference type="PANTHER" id="PTHR21340">
    <property type="entry name" value="DIADENOSINE 5,5-P1,P4-TETRAPHOSPHATE PYROPHOSPHOHYDROLASE MUTT"/>
    <property type="match status" value="1"/>
</dbReference>